<organism evidence="1 2">
    <name type="scientific">Vibrio sinensis</name>
    <dbReference type="NCBI Taxonomy" id="2302434"/>
    <lineage>
        <taxon>Bacteria</taxon>
        <taxon>Pseudomonadati</taxon>
        <taxon>Pseudomonadota</taxon>
        <taxon>Gammaproteobacteria</taxon>
        <taxon>Vibrionales</taxon>
        <taxon>Vibrionaceae</taxon>
        <taxon>Vibrio</taxon>
    </lineage>
</organism>
<evidence type="ECO:0000313" key="1">
    <source>
        <dbReference type="EMBL" id="RJX67156.1"/>
    </source>
</evidence>
<comment type="caution">
    <text evidence="1">The sequence shown here is derived from an EMBL/GenBank/DDBJ whole genome shotgun (WGS) entry which is preliminary data.</text>
</comment>
<accession>A0A3A6QD03</accession>
<reference evidence="1 2" key="1">
    <citation type="submission" date="2018-08" db="EMBL/GenBank/DDBJ databases">
        <title>Vibrio isolated from the Eastern China Marginal Seas.</title>
        <authorList>
            <person name="Li Y."/>
        </authorList>
    </citation>
    <scope>NUCLEOTIDE SEQUENCE [LARGE SCALE GENOMIC DNA]</scope>
    <source>
        <strain evidence="1 2">BEI233</strain>
    </source>
</reference>
<gene>
    <name evidence="1" type="ORF">DZ860_19260</name>
</gene>
<name>A0A3A6QD03_9VIBR</name>
<protein>
    <submittedName>
        <fullName evidence="1">Uncharacterized protein</fullName>
    </submittedName>
</protein>
<proteinExistence type="predicted"/>
<dbReference type="AlphaFoldDB" id="A0A3A6QD03"/>
<dbReference type="EMBL" id="QVMU01000025">
    <property type="protein sequence ID" value="RJX67156.1"/>
    <property type="molecule type" value="Genomic_DNA"/>
</dbReference>
<keyword evidence="2" id="KW-1185">Reference proteome</keyword>
<dbReference type="Proteomes" id="UP000273252">
    <property type="component" value="Unassembled WGS sequence"/>
</dbReference>
<evidence type="ECO:0000313" key="2">
    <source>
        <dbReference type="Proteomes" id="UP000273252"/>
    </source>
</evidence>
<sequence length="94" mass="11146">MVLNFFLKKQLSINSDIFIVLHELMYVPSGLIKLTEFRKLRSSIFCHDIKWLLMFCHEHAYVEFNGESVQLTEVGLQFYLKQKHHRANSMVDSL</sequence>